<protein>
    <submittedName>
        <fullName evidence="3">Invertebrate defensins family profile domain-containing protein</fullName>
    </submittedName>
</protein>
<feature type="signal peptide" evidence="1">
    <location>
        <begin position="1"/>
        <end position="21"/>
    </location>
</feature>
<proteinExistence type="predicted"/>
<accession>A0A0N4ZKX3</accession>
<reference evidence="3" key="1">
    <citation type="submission" date="2017-02" db="UniProtKB">
        <authorList>
            <consortium name="WormBaseParasite"/>
        </authorList>
    </citation>
    <scope>IDENTIFICATION</scope>
</reference>
<name>A0A0N4ZKX3_PARTI</name>
<dbReference type="WBParaSite" id="PTRK_0000875600.1">
    <property type="protein sequence ID" value="PTRK_0000875600.1"/>
    <property type="gene ID" value="PTRK_0000875600"/>
</dbReference>
<keyword evidence="2" id="KW-1185">Reference proteome</keyword>
<dbReference type="AlphaFoldDB" id="A0A0N4ZKX3"/>
<sequence>MINKVLLVLFLLTICLTSVSSKRNCHKVTYTDSKCNTYCRNSGYTLGFCDWRNFKLSAPCLCRSGSTGQVAGGANPMGQMAGGVNPMGQMAGGANPMYPM</sequence>
<organism evidence="2 3">
    <name type="scientific">Parastrongyloides trichosuri</name>
    <name type="common">Possum-specific nematode worm</name>
    <dbReference type="NCBI Taxonomy" id="131310"/>
    <lineage>
        <taxon>Eukaryota</taxon>
        <taxon>Metazoa</taxon>
        <taxon>Ecdysozoa</taxon>
        <taxon>Nematoda</taxon>
        <taxon>Chromadorea</taxon>
        <taxon>Rhabditida</taxon>
        <taxon>Tylenchina</taxon>
        <taxon>Panagrolaimomorpha</taxon>
        <taxon>Strongyloidoidea</taxon>
        <taxon>Strongyloididae</taxon>
        <taxon>Parastrongyloides</taxon>
    </lineage>
</organism>
<keyword evidence="1" id="KW-0732">Signal</keyword>
<feature type="chain" id="PRO_5005892009" evidence="1">
    <location>
        <begin position="22"/>
        <end position="100"/>
    </location>
</feature>
<evidence type="ECO:0000256" key="1">
    <source>
        <dbReference type="SAM" id="SignalP"/>
    </source>
</evidence>
<evidence type="ECO:0000313" key="2">
    <source>
        <dbReference type="Proteomes" id="UP000038045"/>
    </source>
</evidence>
<dbReference type="Proteomes" id="UP000038045">
    <property type="component" value="Unplaced"/>
</dbReference>
<evidence type="ECO:0000313" key="3">
    <source>
        <dbReference type="WBParaSite" id="PTRK_0000875600.1"/>
    </source>
</evidence>